<dbReference type="SMART" id="SM00494">
    <property type="entry name" value="ChtBD2"/>
    <property type="match status" value="2"/>
</dbReference>
<evidence type="ECO:0000256" key="4">
    <source>
        <dbReference type="ARBA" id="ARBA00023157"/>
    </source>
</evidence>
<keyword evidence="3" id="KW-0677">Repeat</keyword>
<keyword evidence="7" id="KW-0812">Transmembrane</keyword>
<feature type="compositionally biased region" description="Low complexity" evidence="6">
    <location>
        <begin position="253"/>
        <end position="276"/>
    </location>
</feature>
<keyword evidence="7" id="KW-1133">Transmembrane helix</keyword>
<dbReference type="PROSITE" id="PS50940">
    <property type="entry name" value="CHIT_BIND_II"/>
    <property type="match status" value="2"/>
</dbReference>
<proteinExistence type="predicted"/>
<feature type="compositionally biased region" description="Basic and acidic residues" evidence="6">
    <location>
        <begin position="130"/>
        <end position="142"/>
    </location>
</feature>
<dbReference type="GO" id="GO:0008061">
    <property type="term" value="F:chitin binding"/>
    <property type="evidence" value="ECO:0007669"/>
    <property type="project" value="UniProtKB-KW"/>
</dbReference>
<evidence type="ECO:0000256" key="5">
    <source>
        <dbReference type="ARBA" id="ARBA00023180"/>
    </source>
</evidence>
<organism evidence="9 10">
    <name type="scientific">Elysia crispata</name>
    <name type="common">lettuce slug</name>
    <dbReference type="NCBI Taxonomy" id="231223"/>
    <lineage>
        <taxon>Eukaryota</taxon>
        <taxon>Metazoa</taxon>
        <taxon>Spiralia</taxon>
        <taxon>Lophotrochozoa</taxon>
        <taxon>Mollusca</taxon>
        <taxon>Gastropoda</taxon>
        <taxon>Heterobranchia</taxon>
        <taxon>Euthyneura</taxon>
        <taxon>Panpulmonata</taxon>
        <taxon>Sacoglossa</taxon>
        <taxon>Placobranchoidea</taxon>
        <taxon>Plakobranchidae</taxon>
        <taxon>Elysia</taxon>
    </lineage>
</organism>
<gene>
    <name evidence="9" type="ORF">RRG08_057117</name>
</gene>
<dbReference type="GO" id="GO:0005576">
    <property type="term" value="C:extracellular region"/>
    <property type="evidence" value="ECO:0007669"/>
    <property type="project" value="InterPro"/>
</dbReference>
<dbReference type="EMBL" id="JAWDGP010002011">
    <property type="protein sequence ID" value="KAK3786142.1"/>
    <property type="molecule type" value="Genomic_DNA"/>
</dbReference>
<evidence type="ECO:0000256" key="6">
    <source>
        <dbReference type="SAM" id="MobiDB-lite"/>
    </source>
</evidence>
<evidence type="ECO:0000256" key="7">
    <source>
        <dbReference type="SAM" id="Phobius"/>
    </source>
</evidence>
<dbReference type="Gene3D" id="2.170.140.10">
    <property type="entry name" value="Chitin binding domain"/>
    <property type="match status" value="2"/>
</dbReference>
<dbReference type="Proteomes" id="UP001283361">
    <property type="component" value="Unassembled WGS sequence"/>
</dbReference>
<dbReference type="PANTHER" id="PTHR23301">
    <property type="entry name" value="CHITIN BINDING PERITROPHIN-A"/>
    <property type="match status" value="1"/>
</dbReference>
<sequence length="694" mass="75403">MNSYNIGGWSFGGQNGQQQTSPWVSGGDPRLSYESRQSRALRWYTEYSRPQSPSVRGAQSLGRLEAIDEDLPGPYQPLERFSSHRPGTFANQAYSRSADDIRGTPSLYDTYNFEEDNSSPKRSPHSGRRNSKDNGKKDSAKEKKGKVGNRRFSEGSVPSYSSGGFYNAYEDSSNPRGQGIFPGGPFLPTISGAVAGPYGRRASCSDADVRSQTSSATRGRNPRAKPKKESDSTGGNSSVKDGEGSSRGGGASSTGTTKNNNNKNNINHSKNINGKNLNTNDEPPGKLQNKTNNNNNSNNNSNIKRSESNDDIVSSVLSASGRGGQQTTTLTIVGPGGRATILDIPSVQSTKSRLRNLVSPITTFLVVVAMLVALTVAVYFAVAMKESQEEQIEILQAQLEMRVAESNAARDFSKLTSSEQEALKAAHCRQIDELYARSALSQEYRGCEVTILTNERIQFKIYFVDTPKAAKQEDAIVEVLAREATSTGKEGEKILKINDIQLDISEKSRSVQLETTLKDQDFYGADSRKEVKDTNPPQAPVRATSTLPATAAAAAVATTTTTTTEDDEKAINQTVLNQDICNATNSVMPVAHPYSCSHYIQCAFNQSIVRQCAGGLVFDPNTVACVKPTEDLPCREIKPCRDLNGGYFAHPTNCRLYVICDQGKSKVMSCGEQVWDEVSKNCLPRKRGTSCDMA</sequence>
<accession>A0AAE1AEG4</accession>
<feature type="region of interest" description="Disordered" evidence="6">
    <location>
        <begin position="201"/>
        <end position="308"/>
    </location>
</feature>
<dbReference type="SUPFAM" id="SSF57625">
    <property type="entry name" value="Invertebrate chitin-binding proteins"/>
    <property type="match status" value="2"/>
</dbReference>
<dbReference type="AlphaFoldDB" id="A0AAE1AEG4"/>
<keyword evidence="5" id="KW-0325">Glycoprotein</keyword>
<dbReference type="InterPro" id="IPR051940">
    <property type="entry name" value="Chitin_bind-dev_reg"/>
</dbReference>
<feature type="domain" description="Chitin-binding type-2" evidence="8">
    <location>
        <begin position="637"/>
        <end position="693"/>
    </location>
</feature>
<keyword evidence="1" id="KW-0147">Chitin-binding</keyword>
<keyword evidence="7" id="KW-0472">Membrane</keyword>
<feature type="compositionally biased region" description="Low complexity" evidence="6">
    <location>
        <begin position="292"/>
        <end position="302"/>
    </location>
</feature>
<reference evidence="9" key="1">
    <citation type="journal article" date="2023" name="G3 (Bethesda)">
        <title>A reference genome for the long-term kleptoplast-retaining sea slug Elysia crispata morphotype clarki.</title>
        <authorList>
            <person name="Eastman K.E."/>
            <person name="Pendleton A.L."/>
            <person name="Shaikh M.A."/>
            <person name="Suttiyut T."/>
            <person name="Ogas R."/>
            <person name="Tomko P."/>
            <person name="Gavelis G."/>
            <person name="Widhalm J.R."/>
            <person name="Wisecaver J.H."/>
        </authorList>
    </citation>
    <scope>NUCLEOTIDE SEQUENCE</scope>
    <source>
        <strain evidence="9">ECLA1</strain>
    </source>
</reference>
<evidence type="ECO:0000313" key="9">
    <source>
        <dbReference type="EMBL" id="KAK3786142.1"/>
    </source>
</evidence>
<evidence type="ECO:0000256" key="3">
    <source>
        <dbReference type="ARBA" id="ARBA00022737"/>
    </source>
</evidence>
<comment type="caution">
    <text evidence="9">The sequence shown here is derived from an EMBL/GenBank/DDBJ whole genome shotgun (WGS) entry which is preliminary data.</text>
</comment>
<dbReference type="InterPro" id="IPR036508">
    <property type="entry name" value="Chitin-bd_dom_sf"/>
</dbReference>
<evidence type="ECO:0000256" key="2">
    <source>
        <dbReference type="ARBA" id="ARBA00022729"/>
    </source>
</evidence>
<dbReference type="Pfam" id="PF01607">
    <property type="entry name" value="CBM_14"/>
    <property type="match status" value="2"/>
</dbReference>
<dbReference type="InterPro" id="IPR002557">
    <property type="entry name" value="Chitin-bd_dom"/>
</dbReference>
<feature type="region of interest" description="Disordered" evidence="6">
    <location>
        <begin position="68"/>
        <end position="163"/>
    </location>
</feature>
<keyword evidence="4" id="KW-1015">Disulfide bond</keyword>
<evidence type="ECO:0000313" key="10">
    <source>
        <dbReference type="Proteomes" id="UP001283361"/>
    </source>
</evidence>
<feature type="region of interest" description="Disordered" evidence="6">
    <location>
        <begin position="1"/>
        <end position="31"/>
    </location>
</feature>
<evidence type="ECO:0000256" key="1">
    <source>
        <dbReference type="ARBA" id="ARBA00022669"/>
    </source>
</evidence>
<feature type="transmembrane region" description="Helical" evidence="7">
    <location>
        <begin position="357"/>
        <end position="382"/>
    </location>
</feature>
<name>A0AAE1AEG4_9GAST</name>
<feature type="domain" description="Chitin-binding type-2" evidence="8">
    <location>
        <begin position="578"/>
        <end position="636"/>
    </location>
</feature>
<evidence type="ECO:0000259" key="8">
    <source>
        <dbReference type="PROSITE" id="PS50940"/>
    </source>
</evidence>
<protein>
    <recommendedName>
        <fullName evidence="8">Chitin-binding type-2 domain-containing protein</fullName>
    </recommendedName>
</protein>
<keyword evidence="2" id="KW-0732">Signal</keyword>
<keyword evidence="10" id="KW-1185">Reference proteome</keyword>
<dbReference type="PANTHER" id="PTHR23301:SF106">
    <property type="entry name" value="CHITIN-BINDING TYPE-2 DOMAIN-CONTAINING PROTEIN-RELATED"/>
    <property type="match status" value="1"/>
</dbReference>